<dbReference type="STRING" id="150374.A0A0M8MTG7"/>
<dbReference type="EMBL" id="LGSR01000022">
    <property type="protein sequence ID" value="KOS18138.1"/>
    <property type="molecule type" value="Genomic_DNA"/>
</dbReference>
<dbReference type="Pfam" id="PF13446">
    <property type="entry name" value="RPT"/>
    <property type="match status" value="2"/>
</dbReference>
<gene>
    <name evidence="2" type="ORF">ESCO_002732</name>
</gene>
<keyword evidence="3" id="KW-1185">Reference proteome</keyword>
<feature type="domain" description="UCH repeated" evidence="1">
    <location>
        <begin position="306"/>
        <end position="358"/>
    </location>
</feature>
<evidence type="ECO:0000313" key="3">
    <source>
        <dbReference type="Proteomes" id="UP000053831"/>
    </source>
</evidence>
<feature type="domain" description="UCH repeated" evidence="1">
    <location>
        <begin position="231"/>
        <end position="282"/>
    </location>
</feature>
<comment type="caution">
    <text evidence="2">The sequence shown here is derived from an EMBL/GenBank/DDBJ whole genome shotgun (WGS) entry which is preliminary data.</text>
</comment>
<dbReference type="OrthoDB" id="2420415at2759"/>
<accession>A0A0M8MTG7</accession>
<sequence length="404" mass="44863">MLDATKAIAWVGSDSDANITRDQTKYYPILARENFVCSAPPCTFQLTLEISEPRMASCWVNLLLDSNTILQQIKIARQEDPARYEGASNDWATQAPSNLNTYLKNVLESAPSATRSISKRNKRFAVLFGPRCFPIFRQLEFEETIDEVDGVDEGSFTPVVPMPSGGPSGTTETGTYRAYLEDVRAEIQNLIHKAGQSPEKPTFLTPALHTDLGCREVPDISSNALVKVDRYRLMGVLPTQSREVIVNAYKRQWQLLPTRRRELVEALMSIANDTGDEPLSDYAITQSSVFESQLQRHGSSDEFGVVSQALSFLGLSPPNNHPAETIIRAFRQKLARDPDNAGAARNMLMAIAQASNDDLYQTQLLMEADVKMSLETAKTVLGLDDAEAAWQSIVKTTKSKLRKN</sequence>
<evidence type="ECO:0000313" key="2">
    <source>
        <dbReference type="EMBL" id="KOS18138.1"/>
    </source>
</evidence>
<reference evidence="2 3" key="1">
    <citation type="submission" date="2015-07" db="EMBL/GenBank/DDBJ databases">
        <title>The genome of the fungus Escovopsis weberi, a specialized disease agent of ant agriculture.</title>
        <authorList>
            <person name="de Man T.J."/>
            <person name="Stajich J.E."/>
            <person name="Kubicek C.P."/>
            <person name="Chenthamara K."/>
            <person name="Atanasova L."/>
            <person name="Druzhinina I.S."/>
            <person name="Birnbaum S."/>
            <person name="Barribeau S.M."/>
            <person name="Teiling C."/>
            <person name="Suen G."/>
            <person name="Currie C."/>
            <person name="Gerardo N.M."/>
        </authorList>
    </citation>
    <scope>NUCLEOTIDE SEQUENCE [LARGE SCALE GENOMIC DNA]</scope>
</reference>
<proteinExistence type="predicted"/>
<protein>
    <recommendedName>
        <fullName evidence="1">UCH repeated domain-containing protein</fullName>
    </recommendedName>
</protein>
<dbReference type="InterPro" id="IPR025305">
    <property type="entry name" value="UCH_repeat_domain"/>
</dbReference>
<dbReference type="Proteomes" id="UP000053831">
    <property type="component" value="Unassembled WGS sequence"/>
</dbReference>
<evidence type="ECO:0000259" key="1">
    <source>
        <dbReference type="Pfam" id="PF13446"/>
    </source>
</evidence>
<name>A0A0M8MTG7_ESCWE</name>
<dbReference type="AlphaFoldDB" id="A0A0M8MTG7"/>
<organism evidence="2 3">
    <name type="scientific">Escovopsis weberi</name>
    <dbReference type="NCBI Taxonomy" id="150374"/>
    <lineage>
        <taxon>Eukaryota</taxon>
        <taxon>Fungi</taxon>
        <taxon>Dikarya</taxon>
        <taxon>Ascomycota</taxon>
        <taxon>Pezizomycotina</taxon>
        <taxon>Sordariomycetes</taxon>
        <taxon>Hypocreomycetidae</taxon>
        <taxon>Hypocreales</taxon>
        <taxon>Hypocreaceae</taxon>
        <taxon>Escovopsis</taxon>
    </lineage>
</organism>